<reference evidence="1" key="1">
    <citation type="submission" date="2014-11" db="EMBL/GenBank/DDBJ databases">
        <authorList>
            <person name="Amaro Gonzalez C."/>
        </authorList>
    </citation>
    <scope>NUCLEOTIDE SEQUENCE</scope>
</reference>
<protein>
    <submittedName>
        <fullName evidence="1">Uncharacterized protein</fullName>
    </submittedName>
</protein>
<accession>A0A0E9XWD3</accession>
<proteinExistence type="predicted"/>
<organism evidence="1">
    <name type="scientific">Anguilla anguilla</name>
    <name type="common">European freshwater eel</name>
    <name type="synonym">Muraena anguilla</name>
    <dbReference type="NCBI Taxonomy" id="7936"/>
    <lineage>
        <taxon>Eukaryota</taxon>
        <taxon>Metazoa</taxon>
        <taxon>Chordata</taxon>
        <taxon>Craniata</taxon>
        <taxon>Vertebrata</taxon>
        <taxon>Euteleostomi</taxon>
        <taxon>Actinopterygii</taxon>
        <taxon>Neopterygii</taxon>
        <taxon>Teleostei</taxon>
        <taxon>Anguilliformes</taxon>
        <taxon>Anguillidae</taxon>
        <taxon>Anguilla</taxon>
    </lineage>
</organism>
<sequence length="18" mass="1928">MLTFPNAVCSFKTASLPT</sequence>
<dbReference type="EMBL" id="GBXM01001613">
    <property type="protein sequence ID" value="JAI06965.1"/>
    <property type="molecule type" value="Transcribed_RNA"/>
</dbReference>
<reference evidence="1" key="2">
    <citation type="journal article" date="2015" name="Fish Shellfish Immunol.">
        <title>Early steps in the European eel (Anguilla anguilla)-Vibrio vulnificus interaction in the gills: Role of the RtxA13 toxin.</title>
        <authorList>
            <person name="Callol A."/>
            <person name="Pajuelo D."/>
            <person name="Ebbesson L."/>
            <person name="Teles M."/>
            <person name="MacKenzie S."/>
            <person name="Amaro C."/>
        </authorList>
    </citation>
    <scope>NUCLEOTIDE SEQUENCE</scope>
</reference>
<dbReference type="AlphaFoldDB" id="A0A0E9XWD3"/>
<name>A0A0E9XWD3_ANGAN</name>
<evidence type="ECO:0000313" key="1">
    <source>
        <dbReference type="EMBL" id="JAI06965.1"/>
    </source>
</evidence>